<dbReference type="Gene3D" id="3.30.1380.10">
    <property type="match status" value="1"/>
</dbReference>
<feature type="region of interest" description="Disordered" evidence="1">
    <location>
        <begin position="1"/>
        <end position="91"/>
    </location>
</feature>
<dbReference type="EMBL" id="OBML01000019">
    <property type="protein sequence ID" value="SOC27618.1"/>
    <property type="molecule type" value="Genomic_DNA"/>
</dbReference>
<feature type="domain" description="Extensin-like C-terminal" evidence="2">
    <location>
        <begin position="97"/>
        <end position="272"/>
    </location>
</feature>
<gene>
    <name evidence="3" type="ORF">SAMN05421512_1196</name>
</gene>
<evidence type="ECO:0000313" key="4">
    <source>
        <dbReference type="Proteomes" id="UP000219331"/>
    </source>
</evidence>
<dbReference type="InterPro" id="IPR009683">
    <property type="entry name" value="Extensin-like_C"/>
</dbReference>
<dbReference type="AlphaFoldDB" id="A0A285TUE6"/>
<reference evidence="3 4" key="1">
    <citation type="submission" date="2017-08" db="EMBL/GenBank/DDBJ databases">
        <authorList>
            <person name="de Groot N.N."/>
        </authorList>
    </citation>
    <scope>NUCLEOTIDE SEQUENCE [LARGE SCALE GENOMIC DNA]</scope>
    <source>
        <strain evidence="3 4">USBA 352</strain>
    </source>
</reference>
<dbReference type="InterPro" id="IPR009045">
    <property type="entry name" value="Zn_M74/Hedgehog-like"/>
</dbReference>
<name>A0A285TUE6_9HYPH</name>
<keyword evidence="4" id="KW-1185">Reference proteome</keyword>
<dbReference type="Proteomes" id="UP000219331">
    <property type="component" value="Unassembled WGS sequence"/>
</dbReference>
<sequence length="272" mass="27773">MLLASATSGAGARTPLPQPRPYQAAPSQDGRGQAEDIPAQKPQAVGAADSTVLPRPKPVVPDFATAGPAEEPGNSRFAAAPPAGEKPAADSEAVTGCIEALRRVGATFERVPPVPGAGACGIEDAVSVSAVGGMALVPEAVLSCDTAAVAARFAAQVIAPLASSTLGSDVAQIRVAASYHCRGRNRIAGARLSEHSFGRAIDIRGLILKDGREFAVAPRQTGSDAGAATKLQKSLRAAACGPFTTVLGPGSDAYHNDHFHLDTKPRRAPYCR</sequence>
<evidence type="ECO:0000313" key="3">
    <source>
        <dbReference type="EMBL" id="SOC27618.1"/>
    </source>
</evidence>
<proteinExistence type="predicted"/>
<organism evidence="3 4">
    <name type="scientific">Stappia indica</name>
    <dbReference type="NCBI Taxonomy" id="538381"/>
    <lineage>
        <taxon>Bacteria</taxon>
        <taxon>Pseudomonadati</taxon>
        <taxon>Pseudomonadota</taxon>
        <taxon>Alphaproteobacteria</taxon>
        <taxon>Hyphomicrobiales</taxon>
        <taxon>Stappiaceae</taxon>
        <taxon>Stappia</taxon>
    </lineage>
</organism>
<dbReference type="STRING" id="538381.GCA_001696535_03520"/>
<accession>A0A285TUE6</accession>
<protein>
    <submittedName>
        <fullName evidence="3">Uncharacterized conserved protein</fullName>
    </submittedName>
</protein>
<evidence type="ECO:0000259" key="2">
    <source>
        <dbReference type="Pfam" id="PF06904"/>
    </source>
</evidence>
<dbReference type="Pfam" id="PF06904">
    <property type="entry name" value="Extensin-like_C"/>
    <property type="match status" value="1"/>
</dbReference>
<dbReference type="RefSeq" id="WP_176522188.1">
    <property type="nucleotide sequence ID" value="NZ_OBML01000019.1"/>
</dbReference>
<evidence type="ECO:0000256" key="1">
    <source>
        <dbReference type="SAM" id="MobiDB-lite"/>
    </source>
</evidence>